<sequence length="167" mass="18715">MYATRFMANFHSKLNIRAMKNYFIMSAVFLLGFLAAMGFKEKANSEKHIAISDFPKNMVINHLDDWGGMSVAVNEMPAGTDLGPLLEGLKNNSCQVPHWGYIIKGSLKMIYDEEGEVILNEGDLFYMPPGHSGVVLDDLKLLDFSPEKGMKQVVEHIEKKVAEMSNN</sequence>
<accession>A0A1M7ZB59</accession>
<protein>
    <recommendedName>
        <fullName evidence="3">Cupin domain-containing protein</fullName>
    </recommendedName>
</protein>
<reference evidence="2" key="1">
    <citation type="submission" date="2016-12" db="EMBL/GenBank/DDBJ databases">
        <authorList>
            <person name="Varghese N."/>
            <person name="Submissions S."/>
        </authorList>
    </citation>
    <scope>NUCLEOTIDE SEQUENCE [LARGE SCALE GENOMIC DNA]</scope>
    <source>
        <strain evidence="2">DSM 25035</strain>
    </source>
</reference>
<dbReference type="InterPro" id="IPR014710">
    <property type="entry name" value="RmlC-like_jellyroll"/>
</dbReference>
<dbReference type="EMBL" id="FRXN01000002">
    <property type="protein sequence ID" value="SHO62059.1"/>
    <property type="molecule type" value="Genomic_DNA"/>
</dbReference>
<organism evidence="1 2">
    <name type="scientific">Algoriphagus zhangzhouensis</name>
    <dbReference type="NCBI Taxonomy" id="1073327"/>
    <lineage>
        <taxon>Bacteria</taxon>
        <taxon>Pseudomonadati</taxon>
        <taxon>Bacteroidota</taxon>
        <taxon>Cytophagia</taxon>
        <taxon>Cytophagales</taxon>
        <taxon>Cyclobacteriaceae</taxon>
        <taxon>Algoriphagus</taxon>
    </lineage>
</organism>
<gene>
    <name evidence="1" type="ORF">SAMN04488108_1828</name>
</gene>
<name>A0A1M7ZB59_9BACT</name>
<evidence type="ECO:0008006" key="3">
    <source>
        <dbReference type="Google" id="ProtNLM"/>
    </source>
</evidence>
<dbReference type="InterPro" id="IPR011051">
    <property type="entry name" value="RmlC_Cupin_sf"/>
</dbReference>
<proteinExistence type="predicted"/>
<keyword evidence="2" id="KW-1185">Reference proteome</keyword>
<dbReference type="AlphaFoldDB" id="A0A1M7ZB59"/>
<evidence type="ECO:0000313" key="1">
    <source>
        <dbReference type="EMBL" id="SHO62059.1"/>
    </source>
</evidence>
<evidence type="ECO:0000313" key="2">
    <source>
        <dbReference type="Proteomes" id="UP000184609"/>
    </source>
</evidence>
<dbReference type="SUPFAM" id="SSF51182">
    <property type="entry name" value="RmlC-like cupins"/>
    <property type="match status" value="1"/>
</dbReference>
<dbReference type="Gene3D" id="2.60.120.10">
    <property type="entry name" value="Jelly Rolls"/>
    <property type="match status" value="1"/>
</dbReference>
<dbReference type="Proteomes" id="UP000184609">
    <property type="component" value="Unassembled WGS sequence"/>
</dbReference>
<dbReference type="STRING" id="1073327.SAMN04488108_1828"/>